<evidence type="ECO:0000256" key="4">
    <source>
        <dbReference type="ARBA" id="ARBA00022729"/>
    </source>
</evidence>
<evidence type="ECO:0000256" key="1">
    <source>
        <dbReference type="ARBA" id="ARBA00000448"/>
    </source>
</evidence>
<dbReference type="InterPro" id="IPR001764">
    <property type="entry name" value="Glyco_hydro_3_N"/>
</dbReference>
<dbReference type="InterPro" id="IPR002772">
    <property type="entry name" value="Glyco_hydro_3_C"/>
</dbReference>
<dbReference type="InterPro" id="IPR019800">
    <property type="entry name" value="Glyco_hydro_3_AS"/>
</dbReference>
<dbReference type="EC" id="3.2.1.21" evidence="3"/>
<reference evidence="8" key="1">
    <citation type="journal article" date="2011" name="Science">
        <title>Metagenomic discovery of biomass-degrading genes and genomes from cow rumen.</title>
        <authorList>
            <person name="Hess M."/>
            <person name="Sczyrba A."/>
            <person name="Egan R."/>
            <person name="Kim T.W."/>
            <person name="Chokhawala H."/>
            <person name="Schroth G."/>
            <person name="Luo S."/>
            <person name="Clark D.S."/>
            <person name="Chen F."/>
            <person name="Zhang T."/>
            <person name="Mackie R.I."/>
            <person name="Pennacchio L.A."/>
            <person name="Tringe S.G."/>
            <person name="Visel A."/>
            <person name="Woyke T."/>
            <person name="Wang Z."/>
            <person name="Rubin E.M."/>
        </authorList>
    </citation>
    <scope>NUCLEOTIDE SEQUENCE</scope>
</reference>
<dbReference type="Pfam" id="PF01915">
    <property type="entry name" value="Glyco_hydro_3_C"/>
    <property type="match status" value="1"/>
</dbReference>
<dbReference type="InterPro" id="IPR017853">
    <property type="entry name" value="GH"/>
</dbReference>
<comment type="similarity">
    <text evidence="2">Belongs to the glycosyl hydrolase 3 family.</text>
</comment>
<dbReference type="PROSITE" id="PS51257">
    <property type="entry name" value="PROKAR_LIPOPROTEIN"/>
    <property type="match status" value="1"/>
</dbReference>
<evidence type="ECO:0000256" key="5">
    <source>
        <dbReference type="ARBA" id="ARBA00022801"/>
    </source>
</evidence>
<dbReference type="GO" id="GO:0008422">
    <property type="term" value="F:beta-glucosidase activity"/>
    <property type="evidence" value="ECO:0007669"/>
    <property type="project" value="UniProtKB-EC"/>
</dbReference>
<evidence type="ECO:0000259" key="7">
    <source>
        <dbReference type="SMART" id="SM01217"/>
    </source>
</evidence>
<dbReference type="Gene3D" id="3.40.50.1700">
    <property type="entry name" value="Glycoside hydrolase family 3 C-terminal domain"/>
    <property type="match status" value="1"/>
</dbReference>
<dbReference type="PANTHER" id="PTHR30620">
    <property type="entry name" value="PERIPLASMIC BETA-GLUCOSIDASE-RELATED"/>
    <property type="match status" value="1"/>
</dbReference>
<evidence type="ECO:0000256" key="6">
    <source>
        <dbReference type="ARBA" id="ARBA00023295"/>
    </source>
</evidence>
<dbReference type="InterPro" id="IPR036881">
    <property type="entry name" value="Glyco_hydro_3_C_sf"/>
</dbReference>
<evidence type="ECO:0000313" key="8">
    <source>
        <dbReference type="EMBL" id="ADX05743.1"/>
    </source>
</evidence>
<dbReference type="InterPro" id="IPR026891">
    <property type="entry name" value="Fn3-like"/>
</dbReference>
<dbReference type="PANTHER" id="PTHR30620:SF16">
    <property type="entry name" value="LYSOSOMAL BETA GLUCOSIDASE"/>
    <property type="match status" value="1"/>
</dbReference>
<dbReference type="Gene3D" id="2.60.40.10">
    <property type="entry name" value="Immunoglobulins"/>
    <property type="match status" value="1"/>
</dbReference>
<dbReference type="Gene3D" id="3.20.20.300">
    <property type="entry name" value="Glycoside hydrolase, family 3, N-terminal domain"/>
    <property type="match status" value="1"/>
</dbReference>
<dbReference type="InterPro" id="IPR051915">
    <property type="entry name" value="Cellulose_Degrad_GH3"/>
</dbReference>
<dbReference type="SUPFAM" id="SSF51445">
    <property type="entry name" value="(Trans)glycosidases"/>
    <property type="match status" value="1"/>
</dbReference>
<keyword evidence="6" id="KW-0326">Glycosidase</keyword>
<accession>E9NSP8</accession>
<dbReference type="InterPro" id="IPR036962">
    <property type="entry name" value="Glyco_hydro_3_N_sf"/>
</dbReference>
<comment type="catalytic activity">
    <reaction evidence="1">
        <text>Hydrolysis of terminal, non-reducing beta-D-glucosyl residues with release of beta-D-glucose.</text>
        <dbReference type="EC" id="3.2.1.21"/>
    </reaction>
</comment>
<dbReference type="Pfam" id="PF00933">
    <property type="entry name" value="Glyco_hydro_3"/>
    <property type="match status" value="1"/>
</dbReference>
<dbReference type="PROSITE" id="PS00775">
    <property type="entry name" value="GLYCOSYL_HYDROL_F3"/>
    <property type="match status" value="1"/>
</dbReference>
<dbReference type="GO" id="GO:0009251">
    <property type="term" value="P:glucan catabolic process"/>
    <property type="evidence" value="ECO:0007669"/>
    <property type="project" value="TreeGrafter"/>
</dbReference>
<protein>
    <recommendedName>
        <fullName evidence="3">beta-glucosidase</fullName>
        <ecNumber evidence="3">3.2.1.21</ecNumber>
    </recommendedName>
</protein>
<dbReference type="AlphaFoldDB" id="E9NSP8"/>
<dbReference type="SUPFAM" id="SSF52279">
    <property type="entry name" value="Beta-D-glucan exohydrolase, C-terminal domain"/>
    <property type="match status" value="1"/>
</dbReference>
<dbReference type="InterPro" id="IPR013783">
    <property type="entry name" value="Ig-like_fold"/>
</dbReference>
<dbReference type="PRINTS" id="PR00133">
    <property type="entry name" value="GLHYDRLASE3"/>
</dbReference>
<organism evidence="8">
    <name type="scientific">uncultured organism</name>
    <dbReference type="NCBI Taxonomy" id="155900"/>
    <lineage>
        <taxon>unclassified sequences</taxon>
        <taxon>environmental samples</taxon>
    </lineage>
</organism>
<dbReference type="FunFam" id="2.60.40.10:FF:000495">
    <property type="entry name" value="Periplasmic beta-glucosidase"/>
    <property type="match status" value="1"/>
</dbReference>
<sequence length="747" mass="81410">MKYTRTLILAVLILLVTACSGQKSTTVGSDAELEKRIEKLLSRMTLSEKIGQMNQVSAGGEISNYAEALRNGQIGSILNEVDPVKINEFQRICMEESRLGIPLLVGRDVIHGFHTIFPIPLGLAATFDPALVEEGARIASLEATAQGVRWTFSPMLDIARDPRWGRIAEGSGEDTYLDARMAEAMVRGYQGTVLDTTSMAACIKHFVGYGAAEGGRDYNSTFLTERQLRNIYLPPFEAAVKAGAMTLMTSFNDNDGVPSTGNTFILKDVLRDEWSFDGLVVTDWNSMGEMIAHGFGVDRKDVASKAVNAGVDMDMMTFGFISHLEELVASGAVKESVIDEAVRHILRVKFLLGLFEHPYVDVAQGQAVQYDQSHLEAARRTAEESAILLKNDGVLPLKADDIRTILVTGPMANAPHDQLGTWSFDGEKSHTITPLQALRERFPGKVIYVPGLRYSRENRDRFDDVVAAARRADVVLAFLGEEAILSGEAHCLADLNLIGSQSELLAALKAAGKPVVATVMAGRPLTIERDLPNCRAMVYAFHPGTMGGPALANILFGDVNPSGKTPVTFLRTVGQAPLYYAHNMTGRPYNGETLLAAIETEAGQTSLGNTSYYLDYGAYPLFPFGYGLSYTTFSYSGISLGQTVYRPDDILEVSFTLSNMGEREGTEVVQVYVRDLVGSITRPVKELKAFERVRLDAGESRSLTVRIPVSDLAFYGLDGVKKVETGDFQLWVAGDSASGEPVSFKVQ</sequence>
<dbReference type="FunFam" id="3.20.20.300:FF:000005">
    <property type="entry name" value="Periplasmic beta-glucosidase"/>
    <property type="match status" value="1"/>
</dbReference>
<evidence type="ECO:0000256" key="3">
    <source>
        <dbReference type="ARBA" id="ARBA00012744"/>
    </source>
</evidence>
<proteinExistence type="inferred from homology"/>
<name>E9NSP8_9ZZZZ</name>
<dbReference type="SMART" id="SM01217">
    <property type="entry name" value="Fn3_like"/>
    <property type="match status" value="1"/>
</dbReference>
<keyword evidence="4" id="KW-0732">Signal</keyword>
<gene>
    <name evidence="8" type="ORF">SARM_0072</name>
</gene>
<dbReference type="EMBL" id="HQ706076">
    <property type="protein sequence ID" value="ADX05743.1"/>
    <property type="molecule type" value="Genomic_DNA"/>
</dbReference>
<dbReference type="Pfam" id="PF14310">
    <property type="entry name" value="Fn3-like"/>
    <property type="match status" value="1"/>
</dbReference>
<keyword evidence="5" id="KW-0378">Hydrolase</keyword>
<evidence type="ECO:0000256" key="2">
    <source>
        <dbReference type="ARBA" id="ARBA00005336"/>
    </source>
</evidence>
<feature type="domain" description="Fibronectin type III-like" evidence="7">
    <location>
        <begin position="667"/>
        <end position="736"/>
    </location>
</feature>